<feature type="transmembrane region" description="Helical" evidence="1">
    <location>
        <begin position="36"/>
        <end position="58"/>
    </location>
</feature>
<keyword evidence="1" id="KW-0472">Membrane</keyword>
<sequence>MTLNVAQTIIEFVITLFCVFVIFIIMTSGVKNFRNAFYSMFVATGITDAASLLANNLLRINSEHGLGEEYRLIVLVLIIVSGSTFISHMLGNMFITINRYSAVCVMHKYDKIWSRRNVWIAIGIQCAVAFCVYIHTIRTKLIYIKNADGTSSLGGLEKGIDE</sequence>
<feature type="transmembrane region" description="Helical" evidence="1">
    <location>
        <begin position="12"/>
        <end position="30"/>
    </location>
</feature>
<dbReference type="EMBL" id="WIXE01007417">
    <property type="protein sequence ID" value="KAK5980437.1"/>
    <property type="molecule type" value="Genomic_DNA"/>
</dbReference>
<feature type="transmembrane region" description="Helical" evidence="1">
    <location>
        <begin position="117"/>
        <end position="136"/>
    </location>
</feature>
<dbReference type="Gene3D" id="1.20.1070.10">
    <property type="entry name" value="Rhodopsin 7-helix transmembrane proteins"/>
    <property type="match status" value="1"/>
</dbReference>
<keyword evidence="1" id="KW-0812">Transmembrane</keyword>
<keyword evidence="1" id="KW-1133">Transmembrane helix</keyword>
<gene>
    <name evidence="2" type="ORF">GCK32_019272</name>
</gene>
<organism evidence="2 3">
    <name type="scientific">Trichostrongylus colubriformis</name>
    <name type="common">Black scour worm</name>
    <dbReference type="NCBI Taxonomy" id="6319"/>
    <lineage>
        <taxon>Eukaryota</taxon>
        <taxon>Metazoa</taxon>
        <taxon>Ecdysozoa</taxon>
        <taxon>Nematoda</taxon>
        <taxon>Chromadorea</taxon>
        <taxon>Rhabditida</taxon>
        <taxon>Rhabditina</taxon>
        <taxon>Rhabditomorpha</taxon>
        <taxon>Strongyloidea</taxon>
        <taxon>Trichostrongylidae</taxon>
        <taxon>Trichostrongylus</taxon>
    </lineage>
</organism>
<dbReference type="PANTHER" id="PTHR31748:SF1">
    <property type="entry name" value="SERPENTINE RECEPTOR, CLASS V"/>
    <property type="match status" value="1"/>
</dbReference>
<evidence type="ECO:0000256" key="1">
    <source>
        <dbReference type="SAM" id="Phobius"/>
    </source>
</evidence>
<feature type="non-terminal residue" evidence="2">
    <location>
        <position position="162"/>
    </location>
</feature>
<dbReference type="InterPro" id="IPR019426">
    <property type="entry name" value="7TM_GPCR_serpentine_rcpt_Srv"/>
</dbReference>
<name>A0AAN8FKG0_TRICO</name>
<protein>
    <submittedName>
        <fullName evidence="2">Uncharacterized protein</fullName>
    </submittedName>
</protein>
<accession>A0AAN8FKG0</accession>
<feature type="transmembrane region" description="Helical" evidence="1">
    <location>
        <begin position="70"/>
        <end position="97"/>
    </location>
</feature>
<dbReference type="PANTHER" id="PTHR31748">
    <property type="entry name" value="SERPENTINE RECEPTOR, CLASS V"/>
    <property type="match status" value="1"/>
</dbReference>
<evidence type="ECO:0000313" key="2">
    <source>
        <dbReference type="EMBL" id="KAK5980437.1"/>
    </source>
</evidence>
<dbReference type="Pfam" id="PF10323">
    <property type="entry name" value="7TM_GPCR_Srv"/>
    <property type="match status" value="1"/>
</dbReference>
<dbReference type="Proteomes" id="UP001331761">
    <property type="component" value="Unassembled WGS sequence"/>
</dbReference>
<dbReference type="AlphaFoldDB" id="A0AAN8FKG0"/>
<reference evidence="2 3" key="1">
    <citation type="submission" date="2019-10" db="EMBL/GenBank/DDBJ databases">
        <title>Assembly and Annotation for the nematode Trichostrongylus colubriformis.</title>
        <authorList>
            <person name="Martin J."/>
        </authorList>
    </citation>
    <scope>NUCLEOTIDE SEQUENCE [LARGE SCALE GENOMIC DNA]</scope>
    <source>
        <strain evidence="2">G859</strain>
        <tissue evidence="2">Whole worm</tissue>
    </source>
</reference>
<comment type="caution">
    <text evidence="2">The sequence shown here is derived from an EMBL/GenBank/DDBJ whole genome shotgun (WGS) entry which is preliminary data.</text>
</comment>
<evidence type="ECO:0000313" key="3">
    <source>
        <dbReference type="Proteomes" id="UP001331761"/>
    </source>
</evidence>
<proteinExistence type="predicted"/>
<keyword evidence="3" id="KW-1185">Reference proteome</keyword>